<comment type="caution">
    <text evidence="1">The sequence shown here is derived from an EMBL/GenBank/DDBJ whole genome shotgun (WGS) entry which is preliminary data.</text>
</comment>
<organism evidence="1 2">
    <name type="scientific">Polyplax serrata</name>
    <name type="common">Common mouse louse</name>
    <dbReference type="NCBI Taxonomy" id="468196"/>
    <lineage>
        <taxon>Eukaryota</taxon>
        <taxon>Metazoa</taxon>
        <taxon>Ecdysozoa</taxon>
        <taxon>Arthropoda</taxon>
        <taxon>Hexapoda</taxon>
        <taxon>Insecta</taxon>
        <taxon>Pterygota</taxon>
        <taxon>Neoptera</taxon>
        <taxon>Paraneoptera</taxon>
        <taxon>Psocodea</taxon>
        <taxon>Troctomorpha</taxon>
        <taxon>Phthiraptera</taxon>
        <taxon>Anoplura</taxon>
        <taxon>Polyplacidae</taxon>
        <taxon>Polyplax</taxon>
    </lineage>
</organism>
<dbReference type="EMBL" id="JAWJWF010000001">
    <property type="protein sequence ID" value="KAK6642020.1"/>
    <property type="molecule type" value="Genomic_DNA"/>
</dbReference>
<dbReference type="Proteomes" id="UP001359485">
    <property type="component" value="Unassembled WGS sequence"/>
</dbReference>
<sequence>MADRPVWQPPSLSQATPNEYFDLLTCKRTQRDKTTKERHQRTLLEPAPSVGIAPCAHVRGALQVLWPAKTHFPGPSRDRQLLGRWEVVGSQRLMTDWTPGYLPFYPSVWQTTP</sequence>
<accession>A0ABR1BJ91</accession>
<name>A0ABR1BJ91_POLSC</name>
<keyword evidence="2" id="KW-1185">Reference proteome</keyword>
<gene>
    <name evidence="1" type="ORF">RUM44_013743</name>
</gene>
<evidence type="ECO:0000313" key="1">
    <source>
        <dbReference type="EMBL" id="KAK6642020.1"/>
    </source>
</evidence>
<protein>
    <submittedName>
        <fullName evidence="1">Uncharacterized protein</fullName>
    </submittedName>
</protein>
<proteinExistence type="predicted"/>
<reference evidence="1 2" key="1">
    <citation type="submission" date="2023-09" db="EMBL/GenBank/DDBJ databases">
        <title>Genomes of two closely related lineages of the louse Polyplax serrata with different host specificities.</title>
        <authorList>
            <person name="Martinu J."/>
            <person name="Tarabai H."/>
            <person name="Stefka J."/>
            <person name="Hypsa V."/>
        </authorList>
    </citation>
    <scope>NUCLEOTIDE SEQUENCE [LARGE SCALE GENOMIC DNA]</scope>
    <source>
        <strain evidence="1">98ZLc_SE</strain>
    </source>
</reference>
<evidence type="ECO:0000313" key="2">
    <source>
        <dbReference type="Proteomes" id="UP001359485"/>
    </source>
</evidence>